<evidence type="ECO:0000256" key="4">
    <source>
        <dbReference type="ARBA" id="ARBA00016337"/>
    </source>
</evidence>
<dbReference type="PROSITE" id="PS50850">
    <property type="entry name" value="MFS"/>
    <property type="match status" value="1"/>
</dbReference>
<dbReference type="InterPro" id="IPR001958">
    <property type="entry name" value="Tet-R_TetA/multi-R_MdtG-like"/>
</dbReference>
<evidence type="ECO:0000256" key="10">
    <source>
        <dbReference type="ARBA" id="ARBA00022842"/>
    </source>
</evidence>
<feature type="transmembrane region" description="Helical" evidence="15">
    <location>
        <begin position="363"/>
        <end position="384"/>
    </location>
</feature>
<feature type="transmembrane region" description="Helical" evidence="15">
    <location>
        <begin position="396"/>
        <end position="416"/>
    </location>
</feature>
<feature type="transmembrane region" description="Helical" evidence="15">
    <location>
        <begin position="104"/>
        <end position="127"/>
    </location>
</feature>
<keyword evidence="18" id="KW-1185">Reference proteome</keyword>
<keyword evidence="11 15" id="KW-1133">Transmembrane helix</keyword>
<evidence type="ECO:0000313" key="18">
    <source>
        <dbReference type="Proteomes" id="UP000428328"/>
    </source>
</evidence>
<feature type="transmembrane region" description="Helical" evidence="15">
    <location>
        <begin position="273"/>
        <end position="295"/>
    </location>
</feature>
<dbReference type="Proteomes" id="UP000428328">
    <property type="component" value="Chromosome"/>
</dbReference>
<comment type="subcellular location">
    <subcellularLocation>
        <location evidence="2">Membrane</location>
        <topology evidence="2">Multi-pass membrane protein</topology>
    </subcellularLocation>
</comment>
<dbReference type="Pfam" id="PF02424">
    <property type="entry name" value="ApbE"/>
    <property type="match status" value="1"/>
</dbReference>
<evidence type="ECO:0000256" key="1">
    <source>
        <dbReference type="ARBA" id="ARBA00001946"/>
    </source>
</evidence>
<evidence type="ECO:0000259" key="16">
    <source>
        <dbReference type="PROSITE" id="PS50850"/>
    </source>
</evidence>
<keyword evidence="9" id="KW-0274">FAD</keyword>
<feature type="transmembrane region" description="Helical" evidence="15">
    <location>
        <begin position="336"/>
        <end position="357"/>
    </location>
</feature>
<evidence type="ECO:0000256" key="14">
    <source>
        <dbReference type="ARBA" id="ARBA00048540"/>
    </source>
</evidence>
<keyword evidence="6" id="KW-0808">Transferase</keyword>
<dbReference type="EC" id="2.7.1.180" evidence="3"/>
<dbReference type="AlphaFoldDB" id="A0A6I6JL86"/>
<dbReference type="GO" id="GO:0016020">
    <property type="term" value="C:membrane"/>
    <property type="evidence" value="ECO:0007669"/>
    <property type="project" value="UniProtKB-SubCell"/>
</dbReference>
<dbReference type="InterPro" id="IPR011701">
    <property type="entry name" value="MFS"/>
</dbReference>
<dbReference type="SUPFAM" id="SSF143631">
    <property type="entry name" value="ApbE-like"/>
    <property type="match status" value="1"/>
</dbReference>
<keyword evidence="12 15" id="KW-0472">Membrane</keyword>
<feature type="transmembrane region" description="Helical" evidence="15">
    <location>
        <begin position="14"/>
        <end position="37"/>
    </location>
</feature>
<evidence type="ECO:0000256" key="9">
    <source>
        <dbReference type="ARBA" id="ARBA00022827"/>
    </source>
</evidence>
<dbReference type="SUPFAM" id="SSF103473">
    <property type="entry name" value="MFS general substrate transporter"/>
    <property type="match status" value="1"/>
</dbReference>
<dbReference type="GO" id="GO:0016740">
    <property type="term" value="F:transferase activity"/>
    <property type="evidence" value="ECO:0007669"/>
    <property type="project" value="UniProtKB-KW"/>
</dbReference>
<evidence type="ECO:0000256" key="15">
    <source>
        <dbReference type="SAM" id="Phobius"/>
    </source>
</evidence>
<evidence type="ECO:0000256" key="2">
    <source>
        <dbReference type="ARBA" id="ARBA00004141"/>
    </source>
</evidence>
<reference evidence="17 18" key="1">
    <citation type="submission" date="2019-11" db="EMBL/GenBank/DDBJ databases">
        <authorList>
            <person name="Zheng R.K."/>
            <person name="Sun C.M."/>
        </authorList>
    </citation>
    <scope>NUCLEOTIDE SEQUENCE [LARGE SCALE GENOMIC DNA]</scope>
    <source>
        <strain evidence="17 18">SRB007</strain>
    </source>
</reference>
<gene>
    <name evidence="17" type="ORF">GM415_13155</name>
</gene>
<evidence type="ECO:0000256" key="3">
    <source>
        <dbReference type="ARBA" id="ARBA00011955"/>
    </source>
</evidence>
<feature type="transmembrane region" description="Helical" evidence="15">
    <location>
        <begin position="301"/>
        <end position="324"/>
    </location>
</feature>
<proteinExistence type="predicted"/>
<sequence length="728" mass="75967">MTVKDGSISQGRRCVPGAIIASGFFAALGMALVSFTLPLASLDARVSGAWLGTGFAGFFLARLLAGPLGGLWADSGGARMPLLAGAAIGALAPLAYVAHPSVSALYFIQFVLGGVSGLIRPVGLAVLGGSAPSGSEEGWFAAHVLAFNVALFTGPLLGGFLYWNRSMEPVLAGVVACMVVAHLCVFAGVPASVRSKRTSVGAEDNSPVQRELGVLLLAVFGRSLGLGLFIAFYPLLLTMRAGKAPLLVAALFALPNLVVCAGLFPLRRLTARYSGVAVTVGGLTLSSLGLFGAGIGTDIPAFIFSGAVMGLGTALSMPASMNLISRTRQGQGRVFGVAHATTGVGLVLGPLLGGLILTWSGSFGLAFELAALIGVLCCVPLLWSKGGGGVSKLARWAKGVLAVLAATLLIVGLARVDAALNVVSIPDDGLYRFTDMAMGTVVHLTLDADSRKAADDAARKVLAYMHAARADLDFRDPEGSVGRINRGAGSYYVEPSRRAYSLIRRAVALSRATGGVFDPTVGALTTSPLYYVLDEAIAESKKGLVDYRKVLFEEGRWRVKLERKGMALDLGGIAKGAIVDGAVRLLRSEGVRAGIVEAGGDFYCFGPRDWTVGIRHPREDKVFVTVTVREKGVCGSGDYQQFVKVEEADGISLRHHIIDPEDMEPADRSAGVTVIAGSAELADGLATALFITGPARGKLLLDNTYPDVSALWFSRDLKVSVTDNFPKK</sequence>
<dbReference type="InterPro" id="IPR024932">
    <property type="entry name" value="ApbE"/>
</dbReference>
<feature type="transmembrane region" description="Helical" evidence="15">
    <location>
        <begin position="212"/>
        <end position="234"/>
    </location>
</feature>
<feature type="transmembrane region" description="Helical" evidence="15">
    <location>
        <begin position="49"/>
        <end position="73"/>
    </location>
</feature>
<dbReference type="GO" id="GO:0046872">
    <property type="term" value="F:metal ion binding"/>
    <property type="evidence" value="ECO:0007669"/>
    <property type="project" value="UniProtKB-KW"/>
</dbReference>
<feature type="transmembrane region" description="Helical" evidence="15">
    <location>
        <begin position="169"/>
        <end position="191"/>
    </location>
</feature>
<feature type="transmembrane region" description="Helical" evidence="15">
    <location>
        <begin position="246"/>
        <end position="266"/>
    </location>
</feature>
<protein>
    <recommendedName>
        <fullName evidence="4">FAD:protein FMN transferase</fullName>
        <ecNumber evidence="3">2.7.1.180</ecNumber>
    </recommendedName>
    <alternativeName>
        <fullName evidence="13">Flavin transferase</fullName>
    </alternativeName>
</protein>
<keyword evidence="5" id="KW-0285">Flavoprotein</keyword>
<keyword evidence="8" id="KW-0479">Metal-binding</keyword>
<feature type="transmembrane region" description="Helical" evidence="15">
    <location>
        <begin position="80"/>
        <end position="98"/>
    </location>
</feature>
<dbReference type="RefSeq" id="WP_158948906.1">
    <property type="nucleotide sequence ID" value="NZ_CP046400.1"/>
</dbReference>
<dbReference type="PANTHER" id="PTHR30040:SF2">
    <property type="entry name" value="FAD:PROTEIN FMN TRANSFERASE"/>
    <property type="match status" value="1"/>
</dbReference>
<dbReference type="InterPro" id="IPR036259">
    <property type="entry name" value="MFS_trans_sf"/>
</dbReference>
<keyword evidence="7 15" id="KW-0812">Transmembrane</keyword>
<evidence type="ECO:0000256" key="11">
    <source>
        <dbReference type="ARBA" id="ARBA00022989"/>
    </source>
</evidence>
<evidence type="ECO:0000256" key="7">
    <source>
        <dbReference type="ARBA" id="ARBA00022692"/>
    </source>
</evidence>
<feature type="domain" description="Major facilitator superfamily (MFS) profile" evidence="16">
    <location>
        <begin position="15"/>
        <end position="386"/>
    </location>
</feature>
<feature type="transmembrane region" description="Helical" evidence="15">
    <location>
        <begin position="139"/>
        <end position="163"/>
    </location>
</feature>
<dbReference type="InterPro" id="IPR003374">
    <property type="entry name" value="ApbE-like_sf"/>
</dbReference>
<accession>A0A6I6JL86</accession>
<evidence type="ECO:0000256" key="8">
    <source>
        <dbReference type="ARBA" id="ARBA00022723"/>
    </source>
</evidence>
<dbReference type="Gene3D" id="1.20.1250.20">
    <property type="entry name" value="MFS general substrate transporter like domains"/>
    <property type="match status" value="2"/>
</dbReference>
<dbReference type="PRINTS" id="PR01035">
    <property type="entry name" value="TCRTETA"/>
</dbReference>
<dbReference type="KEGG" id="psel:GM415_13155"/>
<keyword evidence="10" id="KW-0460">Magnesium</keyword>
<dbReference type="InterPro" id="IPR020846">
    <property type="entry name" value="MFS_dom"/>
</dbReference>
<comment type="cofactor">
    <cofactor evidence="1">
        <name>Mg(2+)</name>
        <dbReference type="ChEBI" id="CHEBI:18420"/>
    </cofactor>
</comment>
<organism evidence="17 18">
    <name type="scientific">Pseudodesulfovibrio cashew</name>
    <dbReference type="NCBI Taxonomy" id="2678688"/>
    <lineage>
        <taxon>Bacteria</taxon>
        <taxon>Pseudomonadati</taxon>
        <taxon>Thermodesulfobacteriota</taxon>
        <taxon>Desulfovibrionia</taxon>
        <taxon>Desulfovibrionales</taxon>
        <taxon>Desulfovibrionaceae</taxon>
    </lineage>
</organism>
<evidence type="ECO:0000256" key="12">
    <source>
        <dbReference type="ARBA" id="ARBA00023136"/>
    </source>
</evidence>
<evidence type="ECO:0000313" key="17">
    <source>
        <dbReference type="EMBL" id="QGY41033.1"/>
    </source>
</evidence>
<name>A0A6I6JL86_9BACT</name>
<dbReference type="GO" id="GO:0022857">
    <property type="term" value="F:transmembrane transporter activity"/>
    <property type="evidence" value="ECO:0007669"/>
    <property type="project" value="InterPro"/>
</dbReference>
<evidence type="ECO:0000256" key="6">
    <source>
        <dbReference type="ARBA" id="ARBA00022679"/>
    </source>
</evidence>
<evidence type="ECO:0000256" key="5">
    <source>
        <dbReference type="ARBA" id="ARBA00022630"/>
    </source>
</evidence>
<dbReference type="PANTHER" id="PTHR30040">
    <property type="entry name" value="THIAMINE BIOSYNTHESIS LIPOPROTEIN APBE"/>
    <property type="match status" value="1"/>
</dbReference>
<dbReference type="Pfam" id="PF07690">
    <property type="entry name" value="MFS_1"/>
    <property type="match status" value="2"/>
</dbReference>
<evidence type="ECO:0000256" key="13">
    <source>
        <dbReference type="ARBA" id="ARBA00031306"/>
    </source>
</evidence>
<dbReference type="Gene3D" id="3.10.520.10">
    <property type="entry name" value="ApbE-like domains"/>
    <property type="match status" value="1"/>
</dbReference>
<comment type="catalytic activity">
    <reaction evidence="14">
        <text>L-threonyl-[protein] + FAD = FMN-L-threonyl-[protein] + AMP + H(+)</text>
        <dbReference type="Rhea" id="RHEA:36847"/>
        <dbReference type="Rhea" id="RHEA-COMP:11060"/>
        <dbReference type="Rhea" id="RHEA-COMP:11061"/>
        <dbReference type="ChEBI" id="CHEBI:15378"/>
        <dbReference type="ChEBI" id="CHEBI:30013"/>
        <dbReference type="ChEBI" id="CHEBI:57692"/>
        <dbReference type="ChEBI" id="CHEBI:74257"/>
        <dbReference type="ChEBI" id="CHEBI:456215"/>
        <dbReference type="EC" id="2.7.1.180"/>
    </reaction>
</comment>
<dbReference type="EMBL" id="CP046400">
    <property type="protein sequence ID" value="QGY41033.1"/>
    <property type="molecule type" value="Genomic_DNA"/>
</dbReference>